<name>A0A284RVK4_ARMOS</name>
<organism evidence="2 3">
    <name type="scientific">Armillaria ostoyae</name>
    <name type="common">Armillaria root rot fungus</name>
    <dbReference type="NCBI Taxonomy" id="47428"/>
    <lineage>
        <taxon>Eukaryota</taxon>
        <taxon>Fungi</taxon>
        <taxon>Dikarya</taxon>
        <taxon>Basidiomycota</taxon>
        <taxon>Agaricomycotina</taxon>
        <taxon>Agaricomycetes</taxon>
        <taxon>Agaricomycetidae</taxon>
        <taxon>Agaricales</taxon>
        <taxon>Marasmiineae</taxon>
        <taxon>Physalacriaceae</taxon>
        <taxon>Armillaria</taxon>
    </lineage>
</organism>
<keyword evidence="3" id="KW-1185">Reference proteome</keyword>
<dbReference type="AlphaFoldDB" id="A0A284RVK4"/>
<dbReference type="EMBL" id="FUEG01000018">
    <property type="protein sequence ID" value="SJL12790.1"/>
    <property type="molecule type" value="Genomic_DNA"/>
</dbReference>
<feature type="region of interest" description="Disordered" evidence="1">
    <location>
        <begin position="120"/>
        <end position="230"/>
    </location>
</feature>
<protein>
    <recommendedName>
        <fullName evidence="4">Zn(2)-C6 fungal-type domain-containing protein</fullName>
    </recommendedName>
</protein>
<feature type="region of interest" description="Disordered" evidence="1">
    <location>
        <begin position="1"/>
        <end position="24"/>
    </location>
</feature>
<feature type="compositionally biased region" description="Basic and acidic residues" evidence="1">
    <location>
        <begin position="120"/>
        <end position="140"/>
    </location>
</feature>
<evidence type="ECO:0000313" key="2">
    <source>
        <dbReference type="EMBL" id="SJL12790.1"/>
    </source>
</evidence>
<dbReference type="Proteomes" id="UP000219338">
    <property type="component" value="Unassembled WGS sequence"/>
</dbReference>
<evidence type="ECO:0000256" key="1">
    <source>
        <dbReference type="SAM" id="MobiDB-lite"/>
    </source>
</evidence>
<reference evidence="3" key="1">
    <citation type="journal article" date="2017" name="Nat. Ecol. Evol.">
        <title>Genome expansion and lineage-specific genetic innovations in the forest pathogenic fungi Armillaria.</title>
        <authorList>
            <person name="Sipos G."/>
            <person name="Prasanna A.N."/>
            <person name="Walter M.C."/>
            <person name="O'Connor E."/>
            <person name="Balint B."/>
            <person name="Krizsan K."/>
            <person name="Kiss B."/>
            <person name="Hess J."/>
            <person name="Varga T."/>
            <person name="Slot J."/>
            <person name="Riley R."/>
            <person name="Boka B."/>
            <person name="Rigling D."/>
            <person name="Barry K."/>
            <person name="Lee J."/>
            <person name="Mihaltcheva S."/>
            <person name="LaButti K."/>
            <person name="Lipzen A."/>
            <person name="Waldron R."/>
            <person name="Moloney N.M."/>
            <person name="Sperisen C."/>
            <person name="Kredics L."/>
            <person name="Vagvoelgyi C."/>
            <person name="Patrignani A."/>
            <person name="Fitzpatrick D."/>
            <person name="Nagy I."/>
            <person name="Doyle S."/>
            <person name="Anderson J.B."/>
            <person name="Grigoriev I.V."/>
            <person name="Gueldener U."/>
            <person name="Muensterkoetter M."/>
            <person name="Nagy L.G."/>
        </authorList>
    </citation>
    <scope>NUCLEOTIDE SEQUENCE [LARGE SCALE GENOMIC DNA]</scope>
    <source>
        <strain evidence="3">C18/9</strain>
    </source>
</reference>
<proteinExistence type="predicted"/>
<evidence type="ECO:0008006" key="4">
    <source>
        <dbReference type="Google" id="ProtNLM"/>
    </source>
</evidence>
<accession>A0A284RVK4</accession>
<dbReference type="OMA" id="TIMEECY"/>
<sequence>MSSSNEYRLSATPEPYESAPTPPDLTAEEYKALTAERAAEEEKYDETVGKHEGWKAMKAKEARAEALRMKEAARAAKLEVLKQQELEKEKERLWLEAEEKQRKLDLEKKEQEEVAAKKALEEAAAKKKQDDLDRERARQDEENEDLLAAAGVPPSGEDGDSESDPVDPKTAAMAELRRKRKIAEGKKKAGSAETRKRKVRSTSLVESGEDGNASVGPSGPKRLKTEPEPTAQDKVFTGSARCGKCRTDKAVCFIRGGVRTCQRCRVKKARCTFNKGGEDSGAAEGPNVLELLQDISSRLTRLEDKVDAIAGRVEDLVDDYDVDNEVKYPEDFIPKSVKAEFEASRLELRKAGDIYSEVLREVAKHRLDRDMALIKAEGLTALSSELPLGMDDPYEILNRSFWIGSVGAAGLREKMLARNKFLRARRDFYNAHGCQVEWQLWKRLLKGQEGYRVEDSDEPLDLEEEIRNDMIPGAESVGIPELDALIKMPMPELDPEEEAEKERRRQATARLRAERCEKGEVVESEGEMYEDLEPVLVQEEVGKDVEMAGPSRADAA</sequence>
<dbReference type="OrthoDB" id="3109335at2759"/>
<gene>
    <name evidence="2" type="ORF">ARMOST_16221</name>
</gene>
<evidence type="ECO:0000313" key="3">
    <source>
        <dbReference type="Proteomes" id="UP000219338"/>
    </source>
</evidence>